<dbReference type="Pfam" id="PF09764">
    <property type="entry name" value="Nt_Gln_amidase"/>
    <property type="match status" value="1"/>
</dbReference>
<dbReference type="GO" id="GO:0005634">
    <property type="term" value="C:nucleus"/>
    <property type="evidence" value="ECO:0007669"/>
    <property type="project" value="TreeGrafter"/>
</dbReference>
<dbReference type="EC" id="3.5.1.122" evidence="3 8"/>
<evidence type="ECO:0000256" key="4">
    <source>
        <dbReference type="ARBA" id="ARBA00021247"/>
    </source>
</evidence>
<evidence type="ECO:0000313" key="12">
    <source>
        <dbReference type="Proteomes" id="UP000298030"/>
    </source>
</evidence>
<feature type="region of interest" description="Disordered" evidence="9">
    <location>
        <begin position="176"/>
        <end position="195"/>
    </location>
</feature>
<dbReference type="InterPro" id="IPR039733">
    <property type="entry name" value="NTAQ1"/>
</dbReference>
<dbReference type="GO" id="GO:0070773">
    <property type="term" value="F:protein-N-terminal glutamine amidohydrolase activity"/>
    <property type="evidence" value="ECO:0007669"/>
    <property type="project" value="UniProtKB-UniRule"/>
</dbReference>
<evidence type="ECO:0000256" key="6">
    <source>
        <dbReference type="ARBA" id="ARBA00029677"/>
    </source>
</evidence>
<dbReference type="PANTHER" id="PTHR13035:SF0">
    <property type="entry name" value="PROTEIN N-TERMINAL GLUTAMINE AMIDOHYDROLASE"/>
    <property type="match status" value="1"/>
</dbReference>
<dbReference type="EMBL" id="QPFP01000006">
    <property type="protein sequence ID" value="TEB36208.1"/>
    <property type="molecule type" value="Genomic_DNA"/>
</dbReference>
<dbReference type="AlphaFoldDB" id="A0A4Y7TQK7"/>
<dbReference type="InterPro" id="IPR037132">
    <property type="entry name" value="N_Gln_amidohydro_ab_roll_sf"/>
</dbReference>
<evidence type="ECO:0000256" key="7">
    <source>
        <dbReference type="ARBA" id="ARBA00048768"/>
    </source>
</evidence>
<keyword evidence="12" id="KW-1185">Reference proteome</keyword>
<evidence type="ECO:0000256" key="8">
    <source>
        <dbReference type="RuleBase" id="RU367082"/>
    </source>
</evidence>
<evidence type="ECO:0000256" key="1">
    <source>
        <dbReference type="ARBA" id="ARBA00008985"/>
    </source>
</evidence>
<dbReference type="GO" id="GO:0008418">
    <property type="term" value="F:protein-N-terminal asparagine amidohydrolase activity"/>
    <property type="evidence" value="ECO:0007669"/>
    <property type="project" value="UniProtKB-UniRule"/>
</dbReference>
<dbReference type="Gene3D" id="3.10.620.10">
    <property type="entry name" value="Protein N-terminal glutamine amidohydrolase, alpha beta roll"/>
    <property type="match status" value="1"/>
</dbReference>
<gene>
    <name evidence="11" type="ORF">FA13DRAFT_1237263</name>
</gene>
<accession>A0A4Y7TQK7</accession>
<dbReference type="InterPro" id="IPR023128">
    <property type="entry name" value="Prot_N_Gln_amidohydro_ab_roll"/>
</dbReference>
<evidence type="ECO:0000313" key="11">
    <source>
        <dbReference type="EMBL" id="TEB36208.1"/>
    </source>
</evidence>
<comment type="subunit">
    <text evidence="2 8">Monomer.</text>
</comment>
<feature type="domain" description="Protein N-terminal glutamine amidohydrolase alpha beta roll" evidence="10">
    <location>
        <begin position="23"/>
        <end position="264"/>
    </location>
</feature>
<comment type="function">
    <text evidence="8">Mediates the side-chain deamidation of N-terminal glutamine residues to glutamate, an important step in N-end rule pathway of protein degradation. Conversion of the resulting N-terminal glutamine to glutamate renders the protein susceptible to arginylation, polyubiquitination and degradation as specified by the N-end rule. Does not act on substrates with internal or C-terminal glutamine and does not act on non-glutamine residues in any position.</text>
</comment>
<dbReference type="PANTHER" id="PTHR13035">
    <property type="entry name" value="PROTEIN N-TERMINAL GLUTAMINE AMIDOHYDROLASE"/>
    <property type="match status" value="1"/>
</dbReference>
<dbReference type="GO" id="GO:0005829">
    <property type="term" value="C:cytosol"/>
    <property type="evidence" value="ECO:0007669"/>
    <property type="project" value="TreeGrafter"/>
</dbReference>
<keyword evidence="5 8" id="KW-0378">Hydrolase</keyword>
<organism evidence="11 12">
    <name type="scientific">Coprinellus micaceus</name>
    <name type="common">Glistening ink-cap mushroom</name>
    <name type="synonym">Coprinus micaceus</name>
    <dbReference type="NCBI Taxonomy" id="71717"/>
    <lineage>
        <taxon>Eukaryota</taxon>
        <taxon>Fungi</taxon>
        <taxon>Dikarya</taxon>
        <taxon>Basidiomycota</taxon>
        <taxon>Agaricomycotina</taxon>
        <taxon>Agaricomycetes</taxon>
        <taxon>Agaricomycetidae</taxon>
        <taxon>Agaricales</taxon>
        <taxon>Agaricineae</taxon>
        <taxon>Psathyrellaceae</taxon>
        <taxon>Coprinellus</taxon>
    </lineage>
</organism>
<comment type="catalytic activity">
    <reaction evidence="7 8">
        <text>N-terminal L-glutaminyl-[protein] + H2O = N-terminal L-glutamyl-[protein] + NH4(+)</text>
        <dbReference type="Rhea" id="RHEA:50680"/>
        <dbReference type="Rhea" id="RHEA-COMP:12668"/>
        <dbReference type="Rhea" id="RHEA-COMP:12777"/>
        <dbReference type="ChEBI" id="CHEBI:15377"/>
        <dbReference type="ChEBI" id="CHEBI:28938"/>
        <dbReference type="ChEBI" id="CHEBI:64721"/>
        <dbReference type="ChEBI" id="CHEBI:64722"/>
        <dbReference type="EC" id="3.5.1.122"/>
    </reaction>
</comment>
<name>A0A4Y7TQK7_COPMI</name>
<sequence length="267" mass="30798">MEEPVTTVFEELEPPDLPQDAVYTSCYCEENVYLLCQRFLSLPNITENWHIWTVFISNVDKKVALFSQKAARGDGLPVVWDYHVILLLQPKELLGCPPRDHPTIRQSDVPRIGARPWVYDFDTRLPVPCLWENYLTHTFPSDLLPEYTSSFRVISAQIYLSNFASDRSHMLVDVHPRDSDHNSGDCDRRKSEVNEKAALDKGREINEESRKLVYSAPTPPYEPLFGTAMREGRVKTNLMSHFVCMESLPWTFGELVTRSEISSRFLN</sequence>
<reference evidence="11 12" key="1">
    <citation type="journal article" date="2019" name="Nat. Ecol. Evol.">
        <title>Megaphylogeny resolves global patterns of mushroom evolution.</title>
        <authorList>
            <person name="Varga T."/>
            <person name="Krizsan K."/>
            <person name="Foldi C."/>
            <person name="Dima B."/>
            <person name="Sanchez-Garcia M."/>
            <person name="Sanchez-Ramirez S."/>
            <person name="Szollosi G.J."/>
            <person name="Szarkandi J.G."/>
            <person name="Papp V."/>
            <person name="Albert L."/>
            <person name="Andreopoulos W."/>
            <person name="Angelini C."/>
            <person name="Antonin V."/>
            <person name="Barry K.W."/>
            <person name="Bougher N.L."/>
            <person name="Buchanan P."/>
            <person name="Buyck B."/>
            <person name="Bense V."/>
            <person name="Catcheside P."/>
            <person name="Chovatia M."/>
            <person name="Cooper J."/>
            <person name="Damon W."/>
            <person name="Desjardin D."/>
            <person name="Finy P."/>
            <person name="Geml J."/>
            <person name="Haridas S."/>
            <person name="Hughes K."/>
            <person name="Justo A."/>
            <person name="Karasinski D."/>
            <person name="Kautmanova I."/>
            <person name="Kiss B."/>
            <person name="Kocsube S."/>
            <person name="Kotiranta H."/>
            <person name="LaButti K.M."/>
            <person name="Lechner B.E."/>
            <person name="Liimatainen K."/>
            <person name="Lipzen A."/>
            <person name="Lukacs Z."/>
            <person name="Mihaltcheva S."/>
            <person name="Morgado L.N."/>
            <person name="Niskanen T."/>
            <person name="Noordeloos M.E."/>
            <person name="Ohm R.A."/>
            <person name="Ortiz-Santana B."/>
            <person name="Ovrebo C."/>
            <person name="Racz N."/>
            <person name="Riley R."/>
            <person name="Savchenko A."/>
            <person name="Shiryaev A."/>
            <person name="Soop K."/>
            <person name="Spirin V."/>
            <person name="Szebenyi C."/>
            <person name="Tomsovsky M."/>
            <person name="Tulloss R.E."/>
            <person name="Uehling J."/>
            <person name="Grigoriev I.V."/>
            <person name="Vagvolgyi C."/>
            <person name="Papp T."/>
            <person name="Martin F.M."/>
            <person name="Miettinen O."/>
            <person name="Hibbett D.S."/>
            <person name="Nagy L.G."/>
        </authorList>
    </citation>
    <scope>NUCLEOTIDE SEQUENCE [LARGE SCALE GENOMIC DNA]</scope>
    <source>
        <strain evidence="11 12">FP101781</strain>
    </source>
</reference>
<comment type="similarity">
    <text evidence="1 8">Belongs to the NTAQ1 family.</text>
</comment>
<evidence type="ECO:0000259" key="10">
    <source>
        <dbReference type="Pfam" id="PF09764"/>
    </source>
</evidence>
<dbReference type="Proteomes" id="UP000298030">
    <property type="component" value="Unassembled WGS sequence"/>
</dbReference>
<evidence type="ECO:0000256" key="2">
    <source>
        <dbReference type="ARBA" id="ARBA00011245"/>
    </source>
</evidence>
<evidence type="ECO:0000256" key="3">
    <source>
        <dbReference type="ARBA" id="ARBA00012718"/>
    </source>
</evidence>
<protein>
    <recommendedName>
        <fullName evidence="4 8">Protein N-terminal glutamine amidohydrolase</fullName>
        <ecNumber evidence="3 8">3.5.1.122</ecNumber>
    </recommendedName>
    <alternativeName>
        <fullName evidence="6 8">Protein NH2-terminal glutamine deamidase</fullName>
    </alternativeName>
</protein>
<evidence type="ECO:0000256" key="9">
    <source>
        <dbReference type="SAM" id="MobiDB-lite"/>
    </source>
</evidence>
<proteinExistence type="inferred from homology"/>
<dbReference type="OrthoDB" id="191192at2759"/>
<comment type="caution">
    <text evidence="11">The sequence shown here is derived from an EMBL/GenBank/DDBJ whole genome shotgun (WGS) entry which is preliminary data.</text>
</comment>
<evidence type="ECO:0000256" key="5">
    <source>
        <dbReference type="ARBA" id="ARBA00022801"/>
    </source>
</evidence>